<dbReference type="InterPro" id="IPR006638">
    <property type="entry name" value="Elp3/MiaA/NifB-like_rSAM"/>
</dbReference>
<dbReference type="FunFam" id="3.20.20.70:FF:000188">
    <property type="entry name" value="Mycofactocin radical SAM maturase MftC"/>
    <property type="match status" value="1"/>
</dbReference>
<dbReference type="PANTHER" id="PTHR11228">
    <property type="entry name" value="RADICAL SAM DOMAIN PROTEIN"/>
    <property type="match status" value="1"/>
</dbReference>
<gene>
    <name evidence="12" type="ORF">COV72_02475</name>
</gene>
<comment type="function">
    <text evidence="9">Involved in heme d1 biosynthesis. Radical SAM enzyme that catalyzes the removal of two propionate side chains from the intermediate 12,18-didecarboxysiroheme (DDSH) and may introduce the keto functions on rings A and B, yielding the heme d1 precursor dihydro-heme d1.</text>
</comment>
<keyword evidence="4" id="KW-0479">Metal-binding</keyword>
<dbReference type="SMART" id="SM00729">
    <property type="entry name" value="Elp3"/>
    <property type="match status" value="1"/>
</dbReference>
<evidence type="ECO:0000313" key="12">
    <source>
        <dbReference type="EMBL" id="PIQ89509.1"/>
    </source>
</evidence>
<name>A0A2H0LYJ9_9BACT</name>
<dbReference type="Proteomes" id="UP000229641">
    <property type="component" value="Unassembled WGS sequence"/>
</dbReference>
<evidence type="ECO:0000256" key="3">
    <source>
        <dbReference type="ARBA" id="ARBA00022691"/>
    </source>
</evidence>
<dbReference type="Gene3D" id="3.20.20.70">
    <property type="entry name" value="Aldolase class I"/>
    <property type="match status" value="1"/>
</dbReference>
<sequence length="385" mass="43618">MINCTRLLCGKLGVQDEIRYKKGKPADTNRPIVVWNSTRRCNLKCIHCYIDAKRTQDAGELTTEQARVLIDDLAQFGAPVFLFSGGEPFIREDLFELGKYAKDKGLRTVISTNGTLITDDMAKKVRDAGFSYVGISLDGLEATNDKFREQKGAFKKTLEGIRNCLKNNVRVGLRFTINKHNFMDLSGIFDLIENEGIPRACFYHLVYSGRGSSMIEEDLAHPQARAAVDLIFERSKQLCAKGKDVEILTVDNHTDGVYLYLKLRKEDPKRAVEVLELLKINGGNKTGIGIADIDNLGDVHPDQFWRGYTLGNVKERKFSEIWMDESNELLKNLRNRLPLLKGKCGICHFQDICAGNFRARAEAFYNDTWQEDPACYLTEDEVLSR</sequence>
<keyword evidence="2" id="KW-0004">4Fe-4S</keyword>
<dbReference type="GO" id="GO:0006783">
    <property type="term" value="P:heme biosynthetic process"/>
    <property type="evidence" value="ECO:0007669"/>
    <property type="project" value="TreeGrafter"/>
</dbReference>
<dbReference type="AlphaFoldDB" id="A0A2H0LYJ9"/>
<dbReference type="InterPro" id="IPR034480">
    <property type="entry name" value="Heme_synthase-like"/>
</dbReference>
<dbReference type="InterPro" id="IPR058240">
    <property type="entry name" value="rSAM_sf"/>
</dbReference>
<dbReference type="SFLD" id="SFLDF00543">
    <property type="entry name" value="alternative_heme_biosynthesis"/>
    <property type="match status" value="1"/>
</dbReference>
<comment type="cofactor">
    <cofactor evidence="1">
        <name>[4Fe-4S] cluster</name>
        <dbReference type="ChEBI" id="CHEBI:49883"/>
    </cofactor>
</comment>
<evidence type="ECO:0000256" key="4">
    <source>
        <dbReference type="ARBA" id="ARBA00022723"/>
    </source>
</evidence>
<evidence type="ECO:0000256" key="2">
    <source>
        <dbReference type="ARBA" id="ARBA00022485"/>
    </source>
</evidence>
<dbReference type="NCBIfam" id="TIGR04085">
    <property type="entry name" value="rSAM_more_4Fe4S"/>
    <property type="match status" value="1"/>
</dbReference>
<dbReference type="GO" id="GO:0003824">
    <property type="term" value="F:catalytic activity"/>
    <property type="evidence" value="ECO:0007669"/>
    <property type="project" value="InterPro"/>
</dbReference>
<dbReference type="InterPro" id="IPR017200">
    <property type="entry name" value="PqqE-like"/>
</dbReference>
<dbReference type="GO" id="GO:0051539">
    <property type="term" value="F:4 iron, 4 sulfur cluster binding"/>
    <property type="evidence" value="ECO:0007669"/>
    <property type="project" value="UniProtKB-KW"/>
</dbReference>
<dbReference type="PIRSF" id="PIRSF037420">
    <property type="entry name" value="PQQ_syn_pqqE"/>
    <property type="match status" value="1"/>
</dbReference>
<keyword evidence="5" id="KW-0408">Iron</keyword>
<dbReference type="GO" id="GO:0046872">
    <property type="term" value="F:metal ion binding"/>
    <property type="evidence" value="ECO:0007669"/>
    <property type="project" value="UniProtKB-KW"/>
</dbReference>
<feature type="domain" description="Radical SAM core" evidence="11">
    <location>
        <begin position="27"/>
        <end position="244"/>
    </location>
</feature>
<accession>A0A2H0LYJ9</accession>
<dbReference type="SFLD" id="SFLDG01385">
    <property type="entry name" value="heme_carboxy_lyase_like"/>
    <property type="match status" value="1"/>
</dbReference>
<dbReference type="SFLD" id="SFLDS00029">
    <property type="entry name" value="Radical_SAM"/>
    <property type="match status" value="1"/>
</dbReference>
<keyword evidence="7" id="KW-0456">Lyase</keyword>
<evidence type="ECO:0000256" key="6">
    <source>
        <dbReference type="ARBA" id="ARBA00023014"/>
    </source>
</evidence>
<dbReference type="SFLD" id="SFLDG01386">
    <property type="entry name" value="main_SPASM_domain-containing"/>
    <property type="match status" value="1"/>
</dbReference>
<evidence type="ECO:0000256" key="8">
    <source>
        <dbReference type="ARBA" id="ARBA00023462"/>
    </source>
</evidence>
<dbReference type="PROSITE" id="PS51918">
    <property type="entry name" value="RADICAL_SAM"/>
    <property type="match status" value="1"/>
</dbReference>
<dbReference type="CDD" id="cd01335">
    <property type="entry name" value="Radical_SAM"/>
    <property type="match status" value="1"/>
</dbReference>
<comment type="caution">
    <text evidence="12">The sequence shown here is derived from an EMBL/GenBank/DDBJ whole genome shotgun (WGS) entry which is preliminary data.</text>
</comment>
<evidence type="ECO:0000256" key="1">
    <source>
        <dbReference type="ARBA" id="ARBA00001966"/>
    </source>
</evidence>
<reference evidence="12 13" key="1">
    <citation type="submission" date="2017-09" db="EMBL/GenBank/DDBJ databases">
        <title>Depth-based differentiation of microbial function through sediment-hosted aquifers and enrichment of novel symbionts in the deep terrestrial subsurface.</title>
        <authorList>
            <person name="Probst A.J."/>
            <person name="Ladd B."/>
            <person name="Jarett J.K."/>
            <person name="Geller-Mcgrath D.E."/>
            <person name="Sieber C.M."/>
            <person name="Emerson J.B."/>
            <person name="Anantharaman K."/>
            <person name="Thomas B.C."/>
            <person name="Malmstrom R."/>
            <person name="Stieglmeier M."/>
            <person name="Klingl A."/>
            <person name="Woyke T."/>
            <person name="Ryan C.M."/>
            <person name="Banfield J.F."/>
        </authorList>
    </citation>
    <scope>NUCLEOTIDE SEQUENCE [LARGE SCALE GENOMIC DNA]</scope>
    <source>
        <strain evidence="12">CG11_big_fil_rev_8_21_14_0_20_42_13</strain>
    </source>
</reference>
<dbReference type="CDD" id="cd21123">
    <property type="entry name" value="SPASM_MftC-like"/>
    <property type="match status" value="1"/>
</dbReference>
<evidence type="ECO:0000256" key="9">
    <source>
        <dbReference type="ARBA" id="ARBA00056787"/>
    </source>
</evidence>
<evidence type="ECO:0000313" key="13">
    <source>
        <dbReference type="Proteomes" id="UP000229641"/>
    </source>
</evidence>
<dbReference type="PANTHER" id="PTHR11228:SF7">
    <property type="entry name" value="PQQA PEPTIDE CYCLASE"/>
    <property type="match status" value="1"/>
</dbReference>
<keyword evidence="3" id="KW-0949">S-adenosyl-L-methionine</keyword>
<dbReference type="InterPro" id="IPR007197">
    <property type="entry name" value="rSAM"/>
</dbReference>
<keyword evidence="6" id="KW-0411">Iron-sulfur</keyword>
<organism evidence="12 13">
    <name type="scientific">Candidatus Ghiorseimicrobium undicola</name>
    <dbReference type="NCBI Taxonomy" id="1974746"/>
    <lineage>
        <taxon>Bacteria</taxon>
        <taxon>Pseudomonadati</taxon>
        <taxon>Candidatus Omnitrophota</taxon>
        <taxon>Candidatus Ghiorseimicrobium</taxon>
    </lineage>
</organism>
<evidence type="ECO:0000256" key="7">
    <source>
        <dbReference type="ARBA" id="ARBA00023239"/>
    </source>
</evidence>
<evidence type="ECO:0000256" key="10">
    <source>
        <dbReference type="ARBA" id="ARBA00073867"/>
    </source>
</evidence>
<dbReference type="Pfam" id="PF04055">
    <property type="entry name" value="Radical_SAM"/>
    <property type="match status" value="1"/>
</dbReference>
<dbReference type="EMBL" id="PCWA01000035">
    <property type="protein sequence ID" value="PIQ89509.1"/>
    <property type="molecule type" value="Genomic_DNA"/>
</dbReference>
<dbReference type="InterPro" id="IPR050377">
    <property type="entry name" value="Radical_SAM_PqqE_MftC-like"/>
</dbReference>
<dbReference type="InterPro" id="IPR034479">
    <property type="entry name" value="AhbC-like"/>
</dbReference>
<evidence type="ECO:0000259" key="11">
    <source>
        <dbReference type="PROSITE" id="PS51918"/>
    </source>
</evidence>
<comment type="similarity">
    <text evidence="8">Belongs to the radical SAM superfamily.</text>
</comment>
<dbReference type="SUPFAM" id="SSF102114">
    <property type="entry name" value="Radical SAM enzymes"/>
    <property type="match status" value="1"/>
</dbReference>
<dbReference type="InterPro" id="IPR013785">
    <property type="entry name" value="Aldolase_TIM"/>
</dbReference>
<proteinExistence type="inferred from homology"/>
<dbReference type="InterPro" id="IPR023885">
    <property type="entry name" value="4Fe4S-binding_SPASM_dom"/>
</dbReference>
<dbReference type="SFLD" id="SFLDG01067">
    <property type="entry name" value="SPASM/twitch_domain_containing"/>
    <property type="match status" value="1"/>
</dbReference>
<evidence type="ECO:0000256" key="5">
    <source>
        <dbReference type="ARBA" id="ARBA00023004"/>
    </source>
</evidence>
<protein>
    <recommendedName>
        <fullName evidence="10">Pre-heme d1 synthase</fullName>
    </recommendedName>
</protein>